<comment type="subunit">
    <text evidence="6">Part of the 50S ribosomal subunit. Contacts protein L20.</text>
</comment>
<dbReference type="PANTHER" id="PTHR21349:SF0">
    <property type="entry name" value="LARGE RIBOSOMAL SUBUNIT PROTEIN BL21M"/>
    <property type="match status" value="1"/>
</dbReference>
<evidence type="ECO:0000256" key="2">
    <source>
        <dbReference type="ARBA" id="ARBA00022730"/>
    </source>
</evidence>
<evidence type="ECO:0000313" key="8">
    <source>
        <dbReference type="EMBL" id="SDB96603.1"/>
    </source>
</evidence>
<dbReference type="InterPro" id="IPR018258">
    <property type="entry name" value="Ribosomal_bL21_CS"/>
</dbReference>
<keyword evidence="9" id="KW-1185">Reference proteome</keyword>
<evidence type="ECO:0000256" key="3">
    <source>
        <dbReference type="ARBA" id="ARBA00022884"/>
    </source>
</evidence>
<dbReference type="InterPro" id="IPR036164">
    <property type="entry name" value="bL21-like_sf"/>
</dbReference>
<accession>A0A1G6HR28</accession>
<dbReference type="Proteomes" id="UP000199411">
    <property type="component" value="Unassembled WGS sequence"/>
</dbReference>
<evidence type="ECO:0000256" key="4">
    <source>
        <dbReference type="ARBA" id="ARBA00022980"/>
    </source>
</evidence>
<dbReference type="RefSeq" id="WP_025392451.1">
    <property type="nucleotide sequence ID" value="NZ_FMYU01000001.1"/>
</dbReference>
<dbReference type="NCBIfam" id="TIGR00061">
    <property type="entry name" value="L21"/>
    <property type="match status" value="1"/>
</dbReference>
<dbReference type="GO" id="GO:0003735">
    <property type="term" value="F:structural constituent of ribosome"/>
    <property type="evidence" value="ECO:0007669"/>
    <property type="project" value="InterPro"/>
</dbReference>
<keyword evidence="3 6" id="KW-0694">RNA-binding</keyword>
<evidence type="ECO:0000256" key="6">
    <source>
        <dbReference type="HAMAP-Rule" id="MF_01363"/>
    </source>
</evidence>
<sequence length="99" mass="11219">MFAVIETGSKQYIVKEGDILKVEKLNASKGNEIEFDKVLMVDGKVGNPYVENAKVKATVITQGKAKKIIVFKFKRRKGFKKKIGHRQHFTQVKITQILA</sequence>
<dbReference type="InterPro" id="IPR028909">
    <property type="entry name" value="bL21-like"/>
</dbReference>
<evidence type="ECO:0000256" key="1">
    <source>
        <dbReference type="ARBA" id="ARBA00008563"/>
    </source>
</evidence>
<dbReference type="PROSITE" id="PS01169">
    <property type="entry name" value="RIBOSOMAL_L21"/>
    <property type="match status" value="1"/>
</dbReference>
<keyword evidence="4 6" id="KW-0689">Ribosomal protein</keyword>
<proteinExistence type="inferred from homology"/>
<evidence type="ECO:0000256" key="7">
    <source>
        <dbReference type="RuleBase" id="RU000562"/>
    </source>
</evidence>
<dbReference type="OrthoDB" id="9813334at2"/>
<dbReference type="Pfam" id="PF00829">
    <property type="entry name" value="Ribosomal_L21p"/>
    <property type="match status" value="1"/>
</dbReference>
<dbReference type="InterPro" id="IPR001787">
    <property type="entry name" value="Ribosomal_bL21"/>
</dbReference>
<reference evidence="9" key="1">
    <citation type="submission" date="2016-10" db="EMBL/GenBank/DDBJ databases">
        <authorList>
            <person name="Varghese N."/>
            <person name="Submissions S."/>
        </authorList>
    </citation>
    <scope>NUCLEOTIDE SEQUENCE [LARGE SCALE GENOMIC DNA]</scope>
    <source>
        <strain evidence="9">DSM 8415</strain>
    </source>
</reference>
<dbReference type="HAMAP" id="MF_01363">
    <property type="entry name" value="Ribosomal_bL21"/>
    <property type="match status" value="1"/>
</dbReference>
<evidence type="ECO:0000256" key="5">
    <source>
        <dbReference type="ARBA" id="ARBA00023274"/>
    </source>
</evidence>
<dbReference type="PANTHER" id="PTHR21349">
    <property type="entry name" value="50S RIBOSOMAL PROTEIN L21"/>
    <property type="match status" value="1"/>
</dbReference>
<dbReference type="EMBL" id="FMYU01000001">
    <property type="protein sequence ID" value="SDB96603.1"/>
    <property type="molecule type" value="Genomic_DNA"/>
</dbReference>
<protein>
    <recommendedName>
        <fullName evidence="6">Large ribosomal subunit protein bL21</fullName>
    </recommendedName>
</protein>
<name>A0A1G6HR28_9BACT</name>
<comment type="function">
    <text evidence="6 7">This protein binds to 23S rRNA in the presence of protein L20.</text>
</comment>
<keyword evidence="2 6" id="KW-0699">rRNA-binding</keyword>
<gene>
    <name evidence="6" type="primary">rplU</name>
    <name evidence="8" type="ORF">SAMN05660835_00078</name>
</gene>
<comment type="similarity">
    <text evidence="1 6 7">Belongs to the bacterial ribosomal protein bL21 family.</text>
</comment>
<dbReference type="GO" id="GO:0006412">
    <property type="term" value="P:translation"/>
    <property type="evidence" value="ECO:0007669"/>
    <property type="project" value="UniProtKB-UniRule"/>
</dbReference>
<dbReference type="GO" id="GO:0019843">
    <property type="term" value="F:rRNA binding"/>
    <property type="evidence" value="ECO:0007669"/>
    <property type="project" value="UniProtKB-UniRule"/>
</dbReference>
<evidence type="ECO:0000313" key="9">
    <source>
        <dbReference type="Proteomes" id="UP000199411"/>
    </source>
</evidence>
<dbReference type="AlphaFoldDB" id="A0A1G6HR28"/>
<dbReference type="SUPFAM" id="SSF141091">
    <property type="entry name" value="L21p-like"/>
    <property type="match status" value="1"/>
</dbReference>
<dbReference type="GO" id="GO:1990904">
    <property type="term" value="C:ribonucleoprotein complex"/>
    <property type="evidence" value="ECO:0007669"/>
    <property type="project" value="UniProtKB-KW"/>
</dbReference>
<organism evidence="8 9">
    <name type="scientific">Desulfurella multipotens</name>
    <dbReference type="NCBI Taxonomy" id="79269"/>
    <lineage>
        <taxon>Bacteria</taxon>
        <taxon>Pseudomonadati</taxon>
        <taxon>Campylobacterota</taxon>
        <taxon>Desulfurellia</taxon>
        <taxon>Desulfurellales</taxon>
        <taxon>Desulfurellaceae</taxon>
        <taxon>Desulfurella</taxon>
    </lineage>
</organism>
<keyword evidence="5 6" id="KW-0687">Ribonucleoprotein</keyword>
<dbReference type="GO" id="GO:0005737">
    <property type="term" value="C:cytoplasm"/>
    <property type="evidence" value="ECO:0007669"/>
    <property type="project" value="UniProtKB-ARBA"/>
</dbReference>
<dbReference type="GO" id="GO:0005840">
    <property type="term" value="C:ribosome"/>
    <property type="evidence" value="ECO:0007669"/>
    <property type="project" value="UniProtKB-KW"/>
</dbReference>